<geneLocation type="plasmid" evidence="2"/>
<sequence>MRDIEVSRLLSVSHGEGFCDCCEDWKPLVLLDGSAELIGLCLNCLPSVIKGLEAKALELADK</sequence>
<keyword evidence="1" id="KW-0614">Plasmid</keyword>
<protein>
    <submittedName>
        <fullName evidence="1">Uncharacterized protein</fullName>
    </submittedName>
</protein>
<keyword evidence="2" id="KW-1185">Reference proteome</keyword>
<organism evidence="1 2">
    <name type="scientific">Paenibacillus durus</name>
    <name type="common">Paenibacillus azotofixans</name>
    <dbReference type="NCBI Taxonomy" id="44251"/>
    <lineage>
        <taxon>Bacteria</taxon>
        <taxon>Bacillati</taxon>
        <taxon>Bacillota</taxon>
        <taxon>Bacilli</taxon>
        <taxon>Bacillales</taxon>
        <taxon>Paenibacillaceae</taxon>
        <taxon>Paenibacillus</taxon>
    </lineage>
</organism>
<dbReference type="Proteomes" id="UP000029409">
    <property type="component" value="Plasmid unnamed"/>
</dbReference>
<proteinExistence type="predicted"/>
<name>A0A089J259_PAEDU</name>
<gene>
    <name evidence="1" type="ORF">PDUR_27980</name>
</gene>
<dbReference type="RefSeq" id="WP_042209807.1">
    <property type="nucleotide sequence ID" value="NZ_CP009289.1"/>
</dbReference>
<evidence type="ECO:0000313" key="2">
    <source>
        <dbReference type="Proteomes" id="UP000029409"/>
    </source>
</evidence>
<dbReference type="AlphaFoldDB" id="A0A089J259"/>
<dbReference type="EMBL" id="CP009289">
    <property type="protein sequence ID" value="AIQ15269.1"/>
    <property type="molecule type" value="Genomic_DNA"/>
</dbReference>
<reference evidence="1 2" key="1">
    <citation type="submission" date="2014-08" db="EMBL/GenBank/DDBJ databases">
        <title>Comparative genomics of the Paenibacillus odorifer group.</title>
        <authorList>
            <person name="den Bakker H.C."/>
            <person name="Tsai Y.-C."/>
            <person name="Martin N."/>
            <person name="Korlach J."/>
            <person name="Wiedmann M."/>
        </authorList>
    </citation>
    <scope>NUCLEOTIDE SEQUENCE [LARGE SCALE GENOMIC DNA]</scope>
    <source>
        <strain evidence="1 2">DSM 1735</strain>
        <plasmid evidence="2">Plasmid</plasmid>
    </source>
</reference>
<dbReference type="KEGG" id="pdu:PDUR_27980"/>
<accession>A0A089J259</accession>
<evidence type="ECO:0000313" key="1">
    <source>
        <dbReference type="EMBL" id="AIQ15269.1"/>
    </source>
</evidence>